<dbReference type="AlphaFoldDB" id="A0A0H5LUN6"/>
<dbReference type="Pfam" id="PF24223">
    <property type="entry name" value="MrpH_C"/>
    <property type="match status" value="1"/>
</dbReference>
<dbReference type="InterPro" id="IPR057010">
    <property type="entry name" value="MrpH_C"/>
</dbReference>
<evidence type="ECO:0000313" key="3">
    <source>
        <dbReference type="EMBL" id="CRY54878.1"/>
    </source>
</evidence>
<organism evidence="3 4">
    <name type="scientific">Yersinia intermedia</name>
    <dbReference type="NCBI Taxonomy" id="631"/>
    <lineage>
        <taxon>Bacteria</taxon>
        <taxon>Pseudomonadati</taxon>
        <taxon>Pseudomonadota</taxon>
        <taxon>Gammaproteobacteria</taxon>
        <taxon>Enterobacterales</taxon>
        <taxon>Yersiniaceae</taxon>
        <taxon>Yersinia</taxon>
    </lineage>
</organism>
<sequence>MMKNMTHLVITLYLLLAATADGAITVDASTRRVSGSFSAYDSPYELTRTGVRIGANNFAFDIVAGYQGSSRCIPPTNATALPAGCVAVRNGNQTQNTVTYAQVANFANQYINAGLVIPAGINLNAVNTLIVCHGAVPRASTVVRKCLSATLPAAVVEPPCTIGTAPITINHGPINANVASGHVASNYLSIQCKTGQYIRLTPAATNGVTLRSDGSLKTKITVNDSTQANGGALIYIYGGGYELVKISSTLSTPYGYVTAGAFSGSTVLTVNVI</sequence>
<evidence type="ECO:0000313" key="4">
    <source>
        <dbReference type="Proteomes" id="UP000043316"/>
    </source>
</evidence>
<dbReference type="GO" id="GO:0007155">
    <property type="term" value="P:cell adhesion"/>
    <property type="evidence" value="ECO:0007669"/>
    <property type="project" value="InterPro"/>
</dbReference>
<name>A0A0H5LUN6_YERIN</name>
<feature type="domain" description="Fimbrial adhesin MrpH C-terminal" evidence="2">
    <location>
        <begin position="160"/>
        <end position="269"/>
    </location>
</feature>
<dbReference type="EMBL" id="CWJI01000003">
    <property type="protein sequence ID" value="CRY54878.1"/>
    <property type="molecule type" value="Genomic_DNA"/>
</dbReference>
<gene>
    <name evidence="3" type="ORF">ERS008476_01847</name>
</gene>
<accession>A0A0H5LUN6</accession>
<feature type="chain" id="PRO_5005220230" description="Fimbrial adhesin MrpH C-terminal domain-containing protein" evidence="1">
    <location>
        <begin position="24"/>
        <end position="273"/>
    </location>
</feature>
<feature type="signal peptide" evidence="1">
    <location>
        <begin position="1"/>
        <end position="23"/>
    </location>
</feature>
<reference evidence="4" key="1">
    <citation type="submission" date="2015-03" db="EMBL/GenBank/DDBJ databases">
        <authorList>
            <consortium name="Pathogen Informatics"/>
        </authorList>
    </citation>
    <scope>NUCLEOTIDE SEQUENCE [LARGE SCALE GENOMIC DNA]</scope>
    <source>
        <strain evidence="4">R148</strain>
    </source>
</reference>
<dbReference type="GO" id="GO:0009289">
    <property type="term" value="C:pilus"/>
    <property type="evidence" value="ECO:0007669"/>
    <property type="project" value="InterPro"/>
</dbReference>
<protein>
    <recommendedName>
        <fullName evidence="2">Fimbrial adhesin MrpH C-terminal domain-containing protein</fullName>
    </recommendedName>
</protein>
<dbReference type="InterPro" id="IPR036937">
    <property type="entry name" value="Adhesion_dom_fimbrial_sf"/>
</dbReference>
<dbReference type="Gene3D" id="2.60.40.1090">
    <property type="entry name" value="Fimbrial-type adhesion domain"/>
    <property type="match status" value="1"/>
</dbReference>
<dbReference type="RefSeq" id="WP_053009419.1">
    <property type="nucleotide sequence ID" value="NZ_CWJI01000003.1"/>
</dbReference>
<evidence type="ECO:0000256" key="1">
    <source>
        <dbReference type="SAM" id="SignalP"/>
    </source>
</evidence>
<proteinExistence type="predicted"/>
<dbReference type="Proteomes" id="UP000043316">
    <property type="component" value="Unassembled WGS sequence"/>
</dbReference>
<evidence type="ECO:0000259" key="2">
    <source>
        <dbReference type="Pfam" id="PF24223"/>
    </source>
</evidence>
<keyword evidence="1" id="KW-0732">Signal</keyword>